<dbReference type="Pfam" id="PF02518">
    <property type="entry name" value="HATPase_c"/>
    <property type="match status" value="1"/>
</dbReference>
<dbReference type="InterPro" id="IPR005467">
    <property type="entry name" value="His_kinase_dom"/>
</dbReference>
<comment type="caution">
    <text evidence="9">The sequence shown here is derived from an EMBL/GenBank/DDBJ whole genome shotgun (WGS) entry which is preliminary data.</text>
</comment>
<accession>A0ABT4LF86</accession>
<keyword evidence="4" id="KW-0597">Phosphoprotein</keyword>
<feature type="domain" description="HAMP" evidence="8">
    <location>
        <begin position="278"/>
        <end position="330"/>
    </location>
</feature>
<keyword evidence="6" id="KW-0418">Kinase</keyword>
<dbReference type="PROSITE" id="PS50885">
    <property type="entry name" value="HAMP"/>
    <property type="match status" value="1"/>
</dbReference>
<dbReference type="PRINTS" id="PR00344">
    <property type="entry name" value="BCTRLSENSOR"/>
</dbReference>
<dbReference type="InterPro" id="IPR035965">
    <property type="entry name" value="PAS-like_dom_sf"/>
</dbReference>
<name>A0ABT4LF86_9PROT</name>
<comment type="catalytic activity">
    <reaction evidence="1">
        <text>ATP + protein L-histidine = ADP + protein N-phospho-L-histidine.</text>
        <dbReference type="EC" id="2.7.13.3"/>
    </reaction>
</comment>
<reference evidence="9" key="1">
    <citation type="submission" date="2022-12" db="EMBL/GenBank/DDBJ databases">
        <title>Bacterial isolates from different developmental stages of Nematostella vectensis.</title>
        <authorList>
            <person name="Fraune S."/>
        </authorList>
    </citation>
    <scope>NUCLEOTIDE SEQUENCE</scope>
    <source>
        <strain evidence="9">G21630-S1</strain>
    </source>
</reference>
<keyword evidence="5" id="KW-0808">Transferase</keyword>
<dbReference type="SUPFAM" id="SSF55785">
    <property type="entry name" value="PYP-like sensor domain (PAS domain)"/>
    <property type="match status" value="1"/>
</dbReference>
<dbReference type="EC" id="2.7.13.3" evidence="3"/>
<dbReference type="Gene3D" id="6.10.340.10">
    <property type="match status" value="1"/>
</dbReference>
<dbReference type="RefSeq" id="WP_269421941.1">
    <property type="nucleotide sequence ID" value="NZ_JAPWGY010000001.1"/>
</dbReference>
<evidence type="ECO:0000256" key="5">
    <source>
        <dbReference type="ARBA" id="ARBA00022679"/>
    </source>
</evidence>
<dbReference type="PANTHER" id="PTHR43065:SF47">
    <property type="match status" value="1"/>
</dbReference>
<dbReference type="InterPro" id="IPR036097">
    <property type="entry name" value="HisK_dim/P_sf"/>
</dbReference>
<evidence type="ECO:0000313" key="10">
    <source>
        <dbReference type="Proteomes" id="UP001069802"/>
    </source>
</evidence>
<dbReference type="SMART" id="SM00304">
    <property type="entry name" value="HAMP"/>
    <property type="match status" value="1"/>
</dbReference>
<evidence type="ECO:0000256" key="1">
    <source>
        <dbReference type="ARBA" id="ARBA00000085"/>
    </source>
</evidence>
<keyword evidence="10" id="KW-1185">Reference proteome</keyword>
<evidence type="ECO:0000256" key="2">
    <source>
        <dbReference type="ARBA" id="ARBA00004370"/>
    </source>
</evidence>
<evidence type="ECO:0000313" key="9">
    <source>
        <dbReference type="EMBL" id="MCZ4279744.1"/>
    </source>
</evidence>
<dbReference type="SUPFAM" id="SSF55874">
    <property type="entry name" value="ATPase domain of HSP90 chaperone/DNA topoisomerase II/histidine kinase"/>
    <property type="match status" value="1"/>
</dbReference>
<evidence type="ECO:0000259" key="7">
    <source>
        <dbReference type="PROSITE" id="PS50109"/>
    </source>
</evidence>
<feature type="domain" description="Histidine kinase" evidence="7">
    <location>
        <begin position="484"/>
        <end position="716"/>
    </location>
</feature>
<proteinExistence type="predicted"/>
<organism evidence="9 10">
    <name type="scientific">Kiloniella laminariae</name>
    <dbReference type="NCBI Taxonomy" id="454162"/>
    <lineage>
        <taxon>Bacteria</taxon>
        <taxon>Pseudomonadati</taxon>
        <taxon>Pseudomonadota</taxon>
        <taxon>Alphaproteobacteria</taxon>
        <taxon>Rhodospirillales</taxon>
        <taxon>Kiloniellaceae</taxon>
        <taxon>Kiloniella</taxon>
    </lineage>
</organism>
<evidence type="ECO:0000256" key="6">
    <source>
        <dbReference type="ARBA" id="ARBA00022777"/>
    </source>
</evidence>
<dbReference type="InterPro" id="IPR000014">
    <property type="entry name" value="PAS"/>
</dbReference>
<dbReference type="SUPFAM" id="SSF158472">
    <property type="entry name" value="HAMP domain-like"/>
    <property type="match status" value="1"/>
</dbReference>
<comment type="subcellular location">
    <subcellularLocation>
        <location evidence="2">Membrane</location>
    </subcellularLocation>
</comment>
<dbReference type="CDD" id="cd00130">
    <property type="entry name" value="PAS"/>
    <property type="match status" value="1"/>
</dbReference>
<dbReference type="InterPro" id="IPR036890">
    <property type="entry name" value="HATPase_C_sf"/>
</dbReference>
<dbReference type="CDD" id="cd06225">
    <property type="entry name" value="HAMP"/>
    <property type="match status" value="1"/>
</dbReference>
<dbReference type="InterPro" id="IPR003660">
    <property type="entry name" value="HAMP_dom"/>
</dbReference>
<dbReference type="InterPro" id="IPR003594">
    <property type="entry name" value="HATPase_dom"/>
</dbReference>
<sequence>MPVWLKLLLGFLVLSLFPLGMMWHSENELARVVDRIGDVSDRTAGITTDVAWMRRNVDDTFHSIKELEQEIEKSISLARDIYSKPMQAMSFARAAQNNFITIDYALYKGYREENLAAEKVRINKKFEIFLRNFAYAEKRSIAVGSERYFTQIKDLLMEWEAQKDILIGGQGNYDRLAPVSEKLIEALSTIVEFESAAGYDIVLASEDRIEQATRILENIQGASEEVLASSGTVHRSARSAFRTTRTNIAEAEQVLKTNRIISSIGTVSSMLIALALALNIIPPIRRAEAIASNIAAGNLENEIQTRRKDEFGRLFRALDIMQGDLKQKMTVEGARLHEAQARLALVAQINAAIENLPIGVLMVSIDLTVLRYNQNLLMLYGLEEGEVYTGMPVAELVETVSMKPIVKESEREKFIQNTLDFYTTKKPFQIERRFHNGITVDIRGNIVESVGYVITVSDITHLKELQEEMVQVEKMAALGQLVAGVAHEINTPIGLGVTLSSHLEESVKTVQQQFKAGLLRASGFEKFISEIADGTRMISQNLGQASRLVQSFKQVSVDQHLDELRPISVYDYAEDVLRSMHAKFKPTHINIHLAGERDKPIRIYPGAVAQILTNFLTNSYLHAFDDGNRAGNIIITVTQLGDKTRVRYEDDGEGISEAYLNKVFDPFFTTRRGGGGTGLGLHIVYNLVVQKLKSDIRWGSSPGVSTWFEFDLQNIEAKRI</sequence>
<protein>
    <recommendedName>
        <fullName evidence="3">histidine kinase</fullName>
        <ecNumber evidence="3">2.7.13.3</ecNumber>
    </recommendedName>
</protein>
<gene>
    <name evidence="9" type="ORF">O4H49_03065</name>
</gene>
<dbReference type="InterPro" id="IPR004358">
    <property type="entry name" value="Sig_transdc_His_kin-like_C"/>
</dbReference>
<evidence type="ECO:0000256" key="4">
    <source>
        <dbReference type="ARBA" id="ARBA00022553"/>
    </source>
</evidence>
<dbReference type="SMART" id="SM00387">
    <property type="entry name" value="HATPase_c"/>
    <property type="match status" value="1"/>
</dbReference>
<dbReference type="Proteomes" id="UP001069802">
    <property type="component" value="Unassembled WGS sequence"/>
</dbReference>
<dbReference type="Gene3D" id="3.30.450.20">
    <property type="entry name" value="PAS domain"/>
    <property type="match status" value="1"/>
</dbReference>
<dbReference type="Gene3D" id="1.10.287.130">
    <property type="match status" value="1"/>
</dbReference>
<dbReference type="Gene3D" id="3.30.565.10">
    <property type="entry name" value="Histidine kinase-like ATPase, C-terminal domain"/>
    <property type="match status" value="1"/>
</dbReference>
<dbReference type="SMART" id="SM00091">
    <property type="entry name" value="PAS"/>
    <property type="match status" value="1"/>
</dbReference>
<dbReference type="EMBL" id="JAPWGY010000001">
    <property type="protein sequence ID" value="MCZ4279744.1"/>
    <property type="molecule type" value="Genomic_DNA"/>
</dbReference>
<dbReference type="Pfam" id="PF00672">
    <property type="entry name" value="HAMP"/>
    <property type="match status" value="1"/>
</dbReference>
<evidence type="ECO:0000259" key="8">
    <source>
        <dbReference type="PROSITE" id="PS50885"/>
    </source>
</evidence>
<dbReference type="PANTHER" id="PTHR43065">
    <property type="entry name" value="SENSOR HISTIDINE KINASE"/>
    <property type="match status" value="1"/>
</dbReference>
<dbReference type="SUPFAM" id="SSF47384">
    <property type="entry name" value="Homodimeric domain of signal transducing histidine kinase"/>
    <property type="match status" value="1"/>
</dbReference>
<dbReference type="PROSITE" id="PS50109">
    <property type="entry name" value="HIS_KIN"/>
    <property type="match status" value="1"/>
</dbReference>
<evidence type="ECO:0000256" key="3">
    <source>
        <dbReference type="ARBA" id="ARBA00012438"/>
    </source>
</evidence>
<dbReference type="Pfam" id="PF12860">
    <property type="entry name" value="PAS_7"/>
    <property type="match status" value="1"/>
</dbReference>